<dbReference type="RefSeq" id="WP_190576822.1">
    <property type="nucleotide sequence ID" value="NZ_CAWPQU010000045.1"/>
</dbReference>
<protein>
    <submittedName>
        <fullName evidence="6">Restriction endonuclease subunit S</fullName>
    </submittedName>
</protein>
<evidence type="ECO:0000256" key="1">
    <source>
        <dbReference type="ARBA" id="ARBA00010923"/>
    </source>
</evidence>
<dbReference type="Gene3D" id="1.10.287.1120">
    <property type="entry name" value="Bipartite methylase S protein"/>
    <property type="match status" value="1"/>
</dbReference>
<dbReference type="CDD" id="cd17267">
    <property type="entry name" value="RMtype1_S_EcoAO83I-TRD1-CR1_like"/>
    <property type="match status" value="1"/>
</dbReference>
<keyword evidence="6" id="KW-0540">Nuclease</keyword>
<dbReference type="EMBL" id="JACJQY010000005">
    <property type="protein sequence ID" value="MBD2316183.1"/>
    <property type="molecule type" value="Genomic_DNA"/>
</dbReference>
<name>A0ABR8C7F9_9CYAN</name>
<dbReference type="InterPro" id="IPR000055">
    <property type="entry name" value="Restrct_endonuc_typeI_TRD"/>
</dbReference>
<evidence type="ECO:0000313" key="6">
    <source>
        <dbReference type="EMBL" id="MBD2316183.1"/>
    </source>
</evidence>
<keyword evidence="4" id="KW-0175">Coiled coil</keyword>
<organism evidence="6 7">
    <name type="scientific">Phormidium tenue FACHB-1050</name>
    <dbReference type="NCBI Taxonomy" id="2692857"/>
    <lineage>
        <taxon>Bacteria</taxon>
        <taxon>Bacillati</taxon>
        <taxon>Cyanobacteriota</taxon>
        <taxon>Cyanophyceae</taxon>
        <taxon>Oscillatoriophycideae</taxon>
        <taxon>Oscillatoriales</taxon>
        <taxon>Oscillatoriaceae</taxon>
        <taxon>Phormidium</taxon>
    </lineage>
</organism>
<feature type="coiled-coil region" evidence="4">
    <location>
        <begin position="137"/>
        <end position="164"/>
    </location>
</feature>
<proteinExistence type="inferred from homology"/>
<evidence type="ECO:0000256" key="4">
    <source>
        <dbReference type="SAM" id="Coils"/>
    </source>
</evidence>
<gene>
    <name evidence="6" type="ORF">H6G05_04890</name>
</gene>
<keyword evidence="6" id="KW-0378">Hydrolase</keyword>
<comment type="caution">
    <text evidence="6">The sequence shown here is derived from an EMBL/GenBank/DDBJ whole genome shotgun (WGS) entry which is preliminary data.</text>
</comment>
<evidence type="ECO:0000256" key="2">
    <source>
        <dbReference type="ARBA" id="ARBA00022747"/>
    </source>
</evidence>
<dbReference type="Pfam" id="PF01420">
    <property type="entry name" value="Methylase_S"/>
    <property type="match status" value="2"/>
</dbReference>
<evidence type="ECO:0000259" key="5">
    <source>
        <dbReference type="Pfam" id="PF01420"/>
    </source>
</evidence>
<dbReference type="InterPro" id="IPR052021">
    <property type="entry name" value="Type-I_RS_S_subunit"/>
</dbReference>
<dbReference type="PANTHER" id="PTHR30408:SF13">
    <property type="entry name" value="TYPE I RESTRICTION ENZYME HINDI SPECIFICITY SUBUNIT"/>
    <property type="match status" value="1"/>
</dbReference>
<dbReference type="SUPFAM" id="SSF116734">
    <property type="entry name" value="DNA methylase specificity domain"/>
    <property type="match status" value="2"/>
</dbReference>
<dbReference type="GO" id="GO:0004519">
    <property type="term" value="F:endonuclease activity"/>
    <property type="evidence" value="ECO:0007669"/>
    <property type="project" value="UniProtKB-KW"/>
</dbReference>
<dbReference type="Proteomes" id="UP000618445">
    <property type="component" value="Unassembled WGS sequence"/>
</dbReference>
<keyword evidence="3" id="KW-0238">DNA-binding</keyword>
<feature type="domain" description="Type I restriction modification DNA specificity" evidence="5">
    <location>
        <begin position="3"/>
        <end position="156"/>
    </location>
</feature>
<feature type="domain" description="Type I restriction modification DNA specificity" evidence="5">
    <location>
        <begin position="184"/>
        <end position="330"/>
    </location>
</feature>
<evidence type="ECO:0000313" key="7">
    <source>
        <dbReference type="Proteomes" id="UP000618445"/>
    </source>
</evidence>
<keyword evidence="2" id="KW-0680">Restriction system</keyword>
<comment type="similarity">
    <text evidence="1">Belongs to the type-I restriction system S methylase family.</text>
</comment>
<dbReference type="Gene3D" id="3.90.220.20">
    <property type="entry name" value="DNA methylase specificity domains"/>
    <property type="match status" value="2"/>
</dbReference>
<sequence length="376" mass="43016">MIWAKTKLGEVLTLKRGYDLPESKRESGSIPVVSSSGITGYHNASKAKAPGVVTGRYGTLSEIYFIEEDFWPHNTALYVQDFKGNHQRFIAYFLKYILFKTSSDKAAVPGVNRNDLHAREIFFPSQIETQIRIASVLSAYDELIENNRRRIQLLERSLHLLYKEWFVHLRFPSHEHSKIVDGIPEGWEKVTAFDVMEILNGGTPKTAIADYWDGIIPFFTPKDAASEMYTYETEKFVTEYGLKNCNSKLYPKDTIFITARGTVGKISLAQREMAMNQSCFALVAKEPLNQYFLYFALQERVSQFRSRAVGAVFDSIIRETFKFIPFIVPHPLLIGTFTDYITPIVRQIDNLLIQNRKLKQARDLLLPKLMSGAISV</sequence>
<keyword evidence="7" id="KW-1185">Reference proteome</keyword>
<keyword evidence="6" id="KW-0255">Endonuclease</keyword>
<dbReference type="PANTHER" id="PTHR30408">
    <property type="entry name" value="TYPE-1 RESTRICTION ENZYME ECOKI SPECIFICITY PROTEIN"/>
    <property type="match status" value="1"/>
</dbReference>
<accession>A0ABR8C7F9</accession>
<evidence type="ECO:0000256" key="3">
    <source>
        <dbReference type="ARBA" id="ARBA00023125"/>
    </source>
</evidence>
<reference evidence="6 7" key="1">
    <citation type="journal article" date="2020" name="ISME J.">
        <title>Comparative genomics reveals insights into cyanobacterial evolution and habitat adaptation.</title>
        <authorList>
            <person name="Chen M.Y."/>
            <person name="Teng W.K."/>
            <person name="Zhao L."/>
            <person name="Hu C.X."/>
            <person name="Zhou Y.K."/>
            <person name="Han B.P."/>
            <person name="Song L.R."/>
            <person name="Shu W.S."/>
        </authorList>
    </citation>
    <scope>NUCLEOTIDE SEQUENCE [LARGE SCALE GENOMIC DNA]</scope>
    <source>
        <strain evidence="6 7">FACHB-1050</strain>
    </source>
</reference>
<dbReference type="InterPro" id="IPR044946">
    <property type="entry name" value="Restrct_endonuc_typeI_TRD_sf"/>
</dbReference>
<dbReference type="CDD" id="cd17243">
    <property type="entry name" value="RMtype1_S_AchA6I-TRD2-CR2_like"/>
    <property type="match status" value="1"/>
</dbReference>